<protein>
    <recommendedName>
        <fullName evidence="4">Novel STAND NTPase 3 domain-containing protein</fullName>
    </recommendedName>
</protein>
<feature type="repeat" description="ANK" evidence="3">
    <location>
        <begin position="636"/>
        <end position="668"/>
    </location>
</feature>
<dbReference type="Gene3D" id="1.25.40.20">
    <property type="entry name" value="Ankyrin repeat-containing domain"/>
    <property type="match status" value="4"/>
</dbReference>
<evidence type="ECO:0000313" key="6">
    <source>
        <dbReference type="Proteomes" id="UP000683360"/>
    </source>
</evidence>
<keyword evidence="1" id="KW-0677">Repeat</keyword>
<dbReference type="Pfam" id="PF13637">
    <property type="entry name" value="Ank_4"/>
    <property type="match status" value="1"/>
</dbReference>
<dbReference type="EMBL" id="CAJPWZ010003094">
    <property type="protein sequence ID" value="CAG2251620.1"/>
    <property type="molecule type" value="Genomic_DNA"/>
</dbReference>
<evidence type="ECO:0000259" key="4">
    <source>
        <dbReference type="Pfam" id="PF20720"/>
    </source>
</evidence>
<proteinExistence type="predicted"/>
<dbReference type="AlphaFoldDB" id="A0A8S3V1J9"/>
<feature type="repeat" description="ANK" evidence="3">
    <location>
        <begin position="697"/>
        <end position="729"/>
    </location>
</feature>
<evidence type="ECO:0000256" key="1">
    <source>
        <dbReference type="ARBA" id="ARBA00022737"/>
    </source>
</evidence>
<dbReference type="Proteomes" id="UP000683360">
    <property type="component" value="Unassembled WGS sequence"/>
</dbReference>
<accession>A0A8S3V1J9</accession>
<comment type="caution">
    <text evidence="5">The sequence shown here is derived from an EMBL/GenBank/DDBJ whole genome shotgun (WGS) entry which is preliminary data.</text>
</comment>
<feature type="repeat" description="ANK" evidence="3">
    <location>
        <begin position="763"/>
        <end position="795"/>
    </location>
</feature>
<dbReference type="SUPFAM" id="SSF48403">
    <property type="entry name" value="Ankyrin repeat"/>
    <property type="match status" value="2"/>
</dbReference>
<dbReference type="Pfam" id="PF00023">
    <property type="entry name" value="Ank"/>
    <property type="match status" value="4"/>
</dbReference>
<keyword evidence="6" id="KW-1185">Reference proteome</keyword>
<feature type="repeat" description="ANK" evidence="3">
    <location>
        <begin position="1093"/>
        <end position="1125"/>
    </location>
</feature>
<reference evidence="5" key="1">
    <citation type="submission" date="2021-03" db="EMBL/GenBank/DDBJ databases">
        <authorList>
            <person name="Bekaert M."/>
        </authorList>
    </citation>
    <scope>NUCLEOTIDE SEQUENCE</scope>
</reference>
<dbReference type="SUPFAM" id="SSF52540">
    <property type="entry name" value="P-loop containing nucleoside triphosphate hydrolases"/>
    <property type="match status" value="1"/>
</dbReference>
<feature type="repeat" description="ANK" evidence="3">
    <location>
        <begin position="1159"/>
        <end position="1191"/>
    </location>
</feature>
<evidence type="ECO:0000256" key="3">
    <source>
        <dbReference type="PROSITE-ProRule" id="PRU00023"/>
    </source>
</evidence>
<dbReference type="PROSITE" id="PS50297">
    <property type="entry name" value="ANK_REP_REGION"/>
    <property type="match status" value="15"/>
</dbReference>
<feature type="repeat" description="ANK" evidence="3">
    <location>
        <begin position="1192"/>
        <end position="1224"/>
    </location>
</feature>
<dbReference type="PANTHER" id="PTHR24126:SF14">
    <property type="entry name" value="ANK_REP_REGION DOMAIN-CONTAINING PROTEIN"/>
    <property type="match status" value="1"/>
</dbReference>
<dbReference type="InterPro" id="IPR036770">
    <property type="entry name" value="Ankyrin_rpt-contain_sf"/>
</dbReference>
<dbReference type="SMART" id="SM00248">
    <property type="entry name" value="ANK"/>
    <property type="match status" value="20"/>
</dbReference>
<feature type="repeat" description="ANK" evidence="3">
    <location>
        <begin position="895"/>
        <end position="927"/>
    </location>
</feature>
<name>A0A8S3V1J9_MYTED</name>
<gene>
    <name evidence="5" type="ORF">MEDL_63261</name>
</gene>
<feature type="repeat" description="ANK" evidence="3">
    <location>
        <begin position="961"/>
        <end position="993"/>
    </location>
</feature>
<dbReference type="Pfam" id="PF20720">
    <property type="entry name" value="nSTAND3"/>
    <property type="match status" value="1"/>
</dbReference>
<dbReference type="InterPro" id="IPR027417">
    <property type="entry name" value="P-loop_NTPase"/>
</dbReference>
<feature type="repeat" description="ANK" evidence="3">
    <location>
        <begin position="796"/>
        <end position="828"/>
    </location>
</feature>
<feature type="repeat" description="ANK" evidence="3">
    <location>
        <begin position="1027"/>
        <end position="1059"/>
    </location>
</feature>
<dbReference type="PROSITE" id="PS50088">
    <property type="entry name" value="ANK_REPEAT"/>
    <property type="match status" value="17"/>
</dbReference>
<dbReference type="InterPro" id="IPR002110">
    <property type="entry name" value="Ankyrin_rpt"/>
</dbReference>
<feature type="domain" description="Novel STAND NTPase 3" evidence="4">
    <location>
        <begin position="257"/>
        <end position="407"/>
    </location>
</feature>
<feature type="repeat" description="ANK" evidence="3">
    <location>
        <begin position="1126"/>
        <end position="1158"/>
    </location>
</feature>
<feature type="repeat" description="ANK" evidence="3">
    <location>
        <begin position="928"/>
        <end position="960"/>
    </location>
</feature>
<dbReference type="PANTHER" id="PTHR24126">
    <property type="entry name" value="ANKYRIN REPEAT, PH AND SEC7 DOMAIN CONTAINING PROTEIN SECG-RELATED"/>
    <property type="match status" value="1"/>
</dbReference>
<sequence>MDKETATSAGIKLEIPPELQNEIDEIALKRPRKADLDDDQKRWLVVGICLHSVLSPALRKYVDPILSVFHNDLVLYHKIDMQIYPAHLKRDPYTGIFLNYDIVNNNKVNYGKNIAKYDYTIKDAVDLSKLFLQSHIALYTGFDETCDSSALLGLILNIAKFDPVIKADADNVRKYIRNPWAHCDFTEWDAVKFSNSFQLMKKLVKDLKLSTNEEGLIIDEMEKWELNGELEENVSKCACHDSHDVYIERWKEQELMFVETPVVKVISQILESKQNVLIVGEPGIGKRMLLHHIALQLHNKHDYSIIPCSGIPDIRYNFKRDIRQIFVLDDICGRLTISLRDIDYLLKHEDFLKLILQNGKSKIAATCRLDIYNDERFHASCSLFTFKIFNLSAEYSKEDKLTICTNYEVYRNEWDKLQSIDPHKYCALFLCVIYNGSFKESLFDIHNVHYNKNQEVLNNIFDICGINQGTSLRKMKKVLDQIIGTYLRKTKKEYTVIHDRMFDFMCCYFGNTDILVSSVLRYACIAVVSARTQLESINEQASKYAIIISTKYEQTYFARIKNDLQDGHLNQWFNNKQMKFVKYRASFIKALKSIDNDYLTNHQFVKNNIIDSCYRGYDDMVKYFVSQHVDLNKGYHYDTPLTVACLTQNSKIVQFLIDKGCDVNQVDGIGETYLIVACNSGNEKIIQLLIDKGGGSLGETLLIASCKSGNETIVQLLVDKGCDVNQVDGLRNTPLITACKSENEKIVQLLIDKGCDVNQEGIWSETPLIAACKSGNEKIVQLLVDKGCDVNQVARRKDTPLIAACHCGNEKIVQLLVDKGCDVNQKDGWSNTPLITACESGNEKIVQLLIDKGGDVNQVNGNQETPLIAACNSRNEKIVKLLIESGSDVFQVDSKRGTPLIAACHSGNEKTVQLLIYKGCDVNQVDGKKRTPLTAACRSKNEKIVQLLIDKGCDVNQVASERETPLIAACHSGNEKIVQLLIDKGCDVNQSNGVKKTALAVACKKENEHITHFLIDKEVRDNQINGTGQTPLTVACKIGNEKIAQLLIDKGGDVNQINGRKETPLTCACDSKNEKMVQFLVNKGSDVNQVDGKVRTPLTVACNSRHEKLVQFLIEKGGDVNQSKGMTQTPLTAACNSINENVVELLLDAGGEVNKVDGQGKTPLTAVSMFGNNKISELLIDKGADVNQIDDNFETPLTAACKWGKEKTLRFLIGNGCDVNQVDGSKETPLTAACFLGNESIVQFLMDKGCDVNEIDGNGQTPLTVSCNGETRKQ</sequence>
<evidence type="ECO:0000313" key="5">
    <source>
        <dbReference type="EMBL" id="CAG2251620.1"/>
    </source>
</evidence>
<dbReference type="OrthoDB" id="6132008at2759"/>
<organism evidence="5 6">
    <name type="scientific">Mytilus edulis</name>
    <name type="common">Blue mussel</name>
    <dbReference type="NCBI Taxonomy" id="6550"/>
    <lineage>
        <taxon>Eukaryota</taxon>
        <taxon>Metazoa</taxon>
        <taxon>Spiralia</taxon>
        <taxon>Lophotrochozoa</taxon>
        <taxon>Mollusca</taxon>
        <taxon>Bivalvia</taxon>
        <taxon>Autobranchia</taxon>
        <taxon>Pteriomorphia</taxon>
        <taxon>Mytilida</taxon>
        <taxon>Mytiloidea</taxon>
        <taxon>Mytilidae</taxon>
        <taxon>Mytilinae</taxon>
        <taxon>Mytilus</taxon>
    </lineage>
</organism>
<feature type="repeat" description="ANK" evidence="3">
    <location>
        <begin position="829"/>
        <end position="861"/>
    </location>
</feature>
<feature type="repeat" description="ANK" evidence="3">
    <location>
        <begin position="730"/>
        <end position="762"/>
    </location>
</feature>
<feature type="repeat" description="ANK" evidence="3">
    <location>
        <begin position="862"/>
        <end position="894"/>
    </location>
</feature>
<keyword evidence="2 3" id="KW-0040">ANK repeat</keyword>
<evidence type="ECO:0000256" key="2">
    <source>
        <dbReference type="ARBA" id="ARBA00023043"/>
    </source>
</evidence>
<dbReference type="Pfam" id="PF12796">
    <property type="entry name" value="Ank_2"/>
    <property type="match status" value="5"/>
</dbReference>
<dbReference type="InterPro" id="IPR049050">
    <property type="entry name" value="nSTAND3"/>
</dbReference>
<feature type="repeat" description="ANK" evidence="3">
    <location>
        <begin position="1225"/>
        <end position="1257"/>
    </location>
</feature>
<dbReference type="Gene3D" id="3.40.50.300">
    <property type="entry name" value="P-loop containing nucleotide triphosphate hydrolases"/>
    <property type="match status" value="1"/>
</dbReference>
<feature type="repeat" description="ANK" evidence="3">
    <location>
        <begin position="1060"/>
        <end position="1092"/>
    </location>
</feature>